<dbReference type="OrthoDB" id="3182121at2"/>
<organism evidence="2 3">
    <name type="scientific">Rhodopila globiformis</name>
    <name type="common">Rhodopseudomonas globiformis</name>
    <dbReference type="NCBI Taxonomy" id="1071"/>
    <lineage>
        <taxon>Bacteria</taxon>
        <taxon>Pseudomonadati</taxon>
        <taxon>Pseudomonadota</taxon>
        <taxon>Alphaproteobacteria</taxon>
        <taxon>Acetobacterales</taxon>
        <taxon>Acetobacteraceae</taxon>
        <taxon>Rhodopila</taxon>
    </lineage>
</organism>
<sequence length="173" mass="19240">MSIQANYLGMPLSIDELDQENLAYFAHCARHDFQLQKCDDCGLLRYPPTTGCPWCASPRATWTPVEGRGEVHSYVEVHHAIQPAFKAHTPYMVLLVDLDTQKGQPSETEALRVVGNLTTPDGALAPPDLVRQIGIGTRVRMVFSDVADALSLPQWTIDGAALQPTRPWRYPQE</sequence>
<feature type="domain" description="ChsH2 C-terminal OB-fold" evidence="1">
    <location>
        <begin position="62"/>
        <end position="143"/>
    </location>
</feature>
<dbReference type="Pfam" id="PF01796">
    <property type="entry name" value="OB_ChsH2_C"/>
    <property type="match status" value="1"/>
</dbReference>
<dbReference type="EMBL" id="NHRY01000108">
    <property type="protein sequence ID" value="PPQ34504.1"/>
    <property type="molecule type" value="Genomic_DNA"/>
</dbReference>
<dbReference type="InterPro" id="IPR002878">
    <property type="entry name" value="ChsH2_C"/>
</dbReference>
<dbReference type="InterPro" id="IPR052513">
    <property type="entry name" value="Thioester_dehydratase-like"/>
</dbReference>
<dbReference type="SUPFAM" id="SSF50249">
    <property type="entry name" value="Nucleic acid-binding proteins"/>
    <property type="match status" value="1"/>
</dbReference>
<dbReference type="RefSeq" id="WP_104518838.1">
    <property type="nucleotide sequence ID" value="NZ_NHRY01000108.1"/>
</dbReference>
<reference evidence="2 3" key="1">
    <citation type="journal article" date="2018" name="Arch. Microbiol.">
        <title>New insights into the metabolic potential of the phototrophic purple bacterium Rhodopila globiformis DSM 161(T) from its draft genome sequence and evidence for a vanadium-dependent nitrogenase.</title>
        <authorList>
            <person name="Imhoff J.F."/>
            <person name="Rahn T."/>
            <person name="Kunzel S."/>
            <person name="Neulinger S.C."/>
        </authorList>
    </citation>
    <scope>NUCLEOTIDE SEQUENCE [LARGE SCALE GENOMIC DNA]</scope>
    <source>
        <strain evidence="2 3">DSM 161</strain>
    </source>
</reference>
<dbReference type="PANTHER" id="PTHR34075:SF5">
    <property type="entry name" value="BLR3430 PROTEIN"/>
    <property type="match status" value="1"/>
</dbReference>
<evidence type="ECO:0000313" key="2">
    <source>
        <dbReference type="EMBL" id="PPQ34504.1"/>
    </source>
</evidence>
<evidence type="ECO:0000259" key="1">
    <source>
        <dbReference type="Pfam" id="PF01796"/>
    </source>
</evidence>
<name>A0A2S6NIP3_RHOGL</name>
<dbReference type="AlphaFoldDB" id="A0A2S6NIP3"/>
<gene>
    <name evidence="2" type="ORF">CCS01_10680</name>
</gene>
<accession>A0A2S6NIP3</accession>
<dbReference type="Proteomes" id="UP000239724">
    <property type="component" value="Unassembled WGS sequence"/>
</dbReference>
<protein>
    <recommendedName>
        <fullName evidence="1">ChsH2 C-terminal OB-fold domain-containing protein</fullName>
    </recommendedName>
</protein>
<comment type="caution">
    <text evidence="2">The sequence shown here is derived from an EMBL/GenBank/DDBJ whole genome shotgun (WGS) entry which is preliminary data.</text>
</comment>
<keyword evidence="3" id="KW-1185">Reference proteome</keyword>
<evidence type="ECO:0000313" key="3">
    <source>
        <dbReference type="Proteomes" id="UP000239724"/>
    </source>
</evidence>
<proteinExistence type="predicted"/>
<dbReference type="PANTHER" id="PTHR34075">
    <property type="entry name" value="BLR3430 PROTEIN"/>
    <property type="match status" value="1"/>
</dbReference>
<dbReference type="InterPro" id="IPR012340">
    <property type="entry name" value="NA-bd_OB-fold"/>
</dbReference>